<feature type="coiled-coil region" evidence="18">
    <location>
        <begin position="3189"/>
        <end position="3251"/>
    </location>
</feature>
<dbReference type="Gene3D" id="1.20.140.100">
    <property type="entry name" value="Dynein heavy chain, N-terminal domain 2"/>
    <property type="match status" value="1"/>
</dbReference>
<dbReference type="FunFam" id="1.20.58.1120:FF:000013">
    <property type="entry name" value="Dynein heavy chain-like protein"/>
    <property type="match status" value="1"/>
</dbReference>
<dbReference type="Gene3D" id="1.10.8.710">
    <property type="match status" value="1"/>
</dbReference>
<dbReference type="Pfam" id="PF22597">
    <property type="entry name" value="DYN_lid"/>
    <property type="match status" value="1"/>
</dbReference>
<comment type="subcellular location">
    <subcellularLocation>
        <location evidence="2">Cell projection</location>
        <location evidence="2">Cilium membrane</location>
        <topology evidence="2">Peripheral membrane protein</topology>
        <orientation evidence="2">Cytoplasmic side</orientation>
    </subcellularLocation>
    <subcellularLocation>
        <location evidence="1">Cytoplasm</location>
        <location evidence="1">Cytoskeleton</location>
    </subcellularLocation>
</comment>
<dbReference type="GO" id="GO:0030286">
    <property type="term" value="C:dynein complex"/>
    <property type="evidence" value="ECO:0007669"/>
    <property type="project" value="UniProtKB-KW"/>
</dbReference>
<evidence type="ECO:0000259" key="19">
    <source>
        <dbReference type="SMART" id="SM00382"/>
    </source>
</evidence>
<dbReference type="Gene3D" id="1.10.287.2620">
    <property type="match status" value="1"/>
</dbReference>
<dbReference type="FunFam" id="3.40.50.300:FF:000071">
    <property type="entry name" value="Cytoplasmic dynein heavy chain 1"/>
    <property type="match status" value="1"/>
</dbReference>
<dbReference type="CDD" id="cd00009">
    <property type="entry name" value="AAA"/>
    <property type="match status" value="2"/>
</dbReference>
<evidence type="ECO:0000256" key="6">
    <source>
        <dbReference type="ARBA" id="ARBA00022490"/>
    </source>
</evidence>
<dbReference type="Gene3D" id="1.10.472.130">
    <property type="match status" value="1"/>
</dbReference>
<dbReference type="Pfam" id="PF12774">
    <property type="entry name" value="AAA_6"/>
    <property type="match status" value="1"/>
</dbReference>
<dbReference type="Pfam" id="PF12775">
    <property type="entry name" value="AAA_7"/>
    <property type="match status" value="1"/>
</dbReference>
<dbReference type="FunFam" id="3.40.50.300:FF:000373">
    <property type="entry name" value="Cytoplasmic dynein heavy chain 2"/>
    <property type="match status" value="1"/>
</dbReference>
<dbReference type="FunFam" id="3.20.180.20:FF:000002">
    <property type="entry name" value="Cytoplasmic dynein heavy chain 1"/>
    <property type="match status" value="1"/>
</dbReference>
<dbReference type="FunFam" id="3.40.50.300:FF:000517">
    <property type="entry name" value="Cytoplasmic dynein heavy chain 1"/>
    <property type="match status" value="1"/>
</dbReference>
<dbReference type="Gene3D" id="1.20.58.1120">
    <property type="match status" value="1"/>
</dbReference>
<dbReference type="InterPro" id="IPR026983">
    <property type="entry name" value="DHC"/>
</dbReference>
<dbReference type="Pfam" id="PF12780">
    <property type="entry name" value="AAA_8"/>
    <property type="match status" value="1"/>
</dbReference>
<evidence type="ECO:0000256" key="16">
    <source>
        <dbReference type="ARBA" id="ARBA00023273"/>
    </source>
</evidence>
<gene>
    <name evidence="20" type="ORF">NEOLI_002513</name>
</gene>
<proteinExistence type="inferred from homology"/>
<dbReference type="Pfam" id="PF17852">
    <property type="entry name" value="Dynein_AAA_lid"/>
    <property type="match status" value="1"/>
</dbReference>
<dbReference type="InterPro" id="IPR042222">
    <property type="entry name" value="Dynein_2_N"/>
</dbReference>
<evidence type="ECO:0000256" key="14">
    <source>
        <dbReference type="ARBA" id="ARBA00023175"/>
    </source>
</evidence>
<keyword evidence="13" id="KW-0969">Cilium</keyword>
<feature type="domain" description="AAA+ ATPase" evidence="19">
    <location>
        <begin position="1930"/>
        <end position="2071"/>
    </location>
</feature>
<name>A0A1U7LI63_NEOID</name>
<keyword evidence="11" id="KW-0243">Dynein</keyword>
<dbReference type="FunFam" id="1.20.920.30:FF:000001">
    <property type="entry name" value="Cytoplasmic dynein heavy chain 1"/>
    <property type="match status" value="1"/>
</dbReference>
<sequence length="4358" mass="495886">MEDEGDGPAANASPSLITPFNPALLTKFLAALVPVALGATPNDLDSSLFSYPETLQRCAKFATEPSCMALYVKKEATETIQQDDTDTLSPSYIYSLGHELSSSPTTAASLALIKRSIVLDSTIPIAIQLQIVNLPGTLALGNASGSTSPYEILYSLIHHAVAPYFDTYTKEKEKPGSVAKVTDVESKTGIPVTKKKIAELELSLLHLQQNVEIPEISLNFHPILQAAIEEALSSNRKPSLSLVPQNLLMDSIFLNHLQSSVNSWIKSIQTITKMSRDPSSGTASQEINFWLSMETALEGIDRQLRSDGVILTIEILRQAKRFHATVGFIADTGLKEAIDKVHKYNQLMREFPLNELLSATSLERIQEAILQIFSHLNKKLRICPYPIRRALPLVEAISADLDSQLHTLLSGRRIMHLEFNDFNTLMDSAEDVFRTWDDQIKEFTNVAREVTRKRAEKFIPIKINAKHTKSQERLAYVKAFRRGHEQLQQTIKNVLTSTSPGDFEGALDGISDIDAIEEVTQAFAALKDANVLDVSAEGTEAWVAAENTYNERISRVENTIIARLRDRLGKSRTANEMFRVFSKFNALFVRPKIRGAIQEYQTQLIENVKADIASLHDRFKQQYGNSEAHAMAQLHDIPPVSGAIIWARQIERQLNTYMKRVEDVLGKGWALYAEGQKLQNESSIFRKKLETRPIYESWLHEVSRRNLAVNGRIFNIIRNRSAGNTLELVVNFEPQVIALFKEVRNLLWLNFQVPHAITNVSKEAKRVYPYAVTLMETVRTYAQTVEQIQSTSDISMLLAERQTEIQGQIAKGINLKWDSFVHSFDAHLRPLNYLPNGSFDAAGAGYRESRHVQFVRDFAATVSDLKSKTDLLIAVYEKVQSAIAELRTCAYAVDDFEKWISVVQSCVDQLNLENFSNLYQWVQRLNENIGTILLDRLKSAIDAWVEVFSRDVNGDISRSNRNHRKEEAIITEEVGIEPKFSPLHHEICIRNQLIYVDPPLEYARERWLVQLQRWISVICNLQKLQASRYEISVNLNTSVQQGPQKFDTLIPDVTQSHLFRSYTAIENRLREASLYIDKWLQFQSLWDLQAEQVYNVLDENLSRWLQILLEIRKSRSTFDTSDVSKTFGFLVVDFEQVQGRVNAKYDSWQRDILLQFANKLGNRMREFLVEVLKARNDLEQQSLETSSTASAVSFITTVQNCKRKTTTWAPEIEIFQKGQTALSRQRYQFPKDWLFVEQVEGDWAALKEILGRKNRLVQEQLGKLSLDVVSDFADALEAKINAEHKVVNERIQSIVVEWNENKPIAGNLDPSEATEMLNQFEEKMTKFSHDSELVNKAKESLDLEVHRDNVLDIVLEEVRDFKSVWSALSTIWKSLSDLRDTPWASVVPRKVRAALDSQLTMVKEMPSRMRQYAAFEFIENKLKQLVKVNTLLIDMKSDAMRERHWINIHKALRPRERISLSALTLGDVWDLDVTRNETIIRDIIGQAQGEMALEEYLKQVRETWTGYVVDLVNYQNKTRLIKGWDDLFAKCGEHISSISAMKNSPYYKIFEEEASSWDDKLNRTYNIFDKWIDVQRQWVYLEGIFTGNADIKQLLPVESSRFQNINTEFLAVMKKVSKSPFVLDILNISNLQKSLDRLAELLGKIQKALGEYLERERSSFPRFYFVGDEDLLELIGNSKDTIRVQKHLKKMFAGLSGLQLSEDSTVILGFTSREGETVTLRREISLIKIPKINDWLGALEHGMKTTLALLLSSAYSDLQELYTHEEVNPDDLDGWIYRYPAQIVVLAMQTMWTTSVDDALLACNKGDLEALNSPGKRVDEVLKRLASFVLEDIDGIKRKKCEHLITEMVHQRDVIDSLKAGNVVNPHDFRWLSHMRFCYNPEGEPIDRLKVSMASAVFDYGYEYLGVADRLVQTPLTDRCFLTLTQALRRGLGGSPHGPAGTGKTESVKALGVQLGKFVLVFCCDDTFDFQAMGRIFLGICQVGAWGCFDEFNRLEERILSAVSQQIQSIQLGLKALQHDSQAQVELIGKSFKIHADTGIFITMNPGYAGRSNLPDNLKKLFRSIAMTKPDKELIAQVMLYSQGFHNAKDLAIRVVPFFEACSKQLSSQSHYDFGLRALKSVLTTSGNIKRARLLQGSKDLEESSEEVLILQSLRETIAPKLVGNDVELMEKIEKTAFPDAVYIPANLTKLTDAIRKVADRLGLKADDSWVTKLLQLYQIQTIHHGVMMVGSSGTGKSRAWRVLLEALQQVEGTEGIHYIIDPKVISKEILYGNLDTTTREWTDGLFTSILRKIIDNVRGEDTKRHWIIFDGDVDPEWVENLNSVLDDNKLLTLPNGERLGLPPSVRIMFEVESLRYATPATVSRCGMVWFSEDTTTCEMVLPQFLNTIRNRSFDDIDDERPIGTTVASNLACQEQFADIIQPFLDGNGAIIKSLRKAKSLDHIMDFTEGRALTSIFSLLTRTCRNILEYNAMHQDFPLDDAQIEKYVTRKLLLDIVWSFSGDCPLEDRHLLSKYVCSITSIELPVPSASAIDYDVSLPSGDWLPWITKVPTTEVDTHSVTQTDVVIPTVDTIRHEEVLYSWLADHRPVLLCGPPGSGKTMTLFSALRKLPDMEVAGLNFSNATTPELVIKVFEQYCEYRKTLNGIMLAPTQVGRWLVIFCDEINLPAPDKYGTQRVISFLRQLVEHNGFWRTSDKAWVSLERIQFVGACNPPTDAGRTPLAHRFLRHSPLVMVDYPGKESLMQIYGAFIKAILKCVPNLRGYSEPLTGAMVDFYLKSQAKFNATVQAHYVYSPRELSRWIRGIYEVIKPLETLTIEGLVRLWAHEALRLFQDRLVNEDERQWTERAVFEIADQHFPGINLEEALRQPILYSNWLSKDYVPVDREQLRDYTKARLKTFCEEELDVPLVLFNDVLDHVLRIDRVFRQPQGHLILIGVSGSGKTTLSRFVAWMNGLKTFQIKVHNKYSALDFDEDLRDVLRRAGCKGEKICFIMDESNVLDTGFLERMNTLLANAEVPGLFEGDELTTLMSSCKENAQRAGLLLDSPEELYRWFTQQIVKNLHVVFTMNPPEGGLSSKAATSPALFNRCVLNWFGDWSEQAFFQVGSEFTQTLDLDVASYQPPSHFQSCYSELPNPPTHRQAVVNAMIYIHSSMHEINVKLRKSHNVVTFLTPRHYLDFVDHYVKLYNEKREDLEEQQRHLNVGLEKLQDTVLKVNDLRKDLAQKQRELEKKSAEANEKLQRMVADQRDAEQKRSASLKIQEDLAVQDEEIAERKKVVLDDLARAEPAVVEAQRSVSSIKKQHLTEVRSMANPPEAVKMAMESVCTLLGNRVDSWKTVQGIIRRDDFITSIVNYDNEKQMTKSLRLKMQSEYLSKPNYNFETVNRASKACGPLVQWAVAQVNYSEILDRVGPLRDEVRLLEEKTNETKAQAQTIIEMINELETSIARYKDEYAVLISETQMLKSEMNRVQSKVDRSLKLLDSLSSERERWESGSRSFDQQISTIAGDSLISAAFLAYAGLYDQHYRTVMRDMWTAFLQASGIKFEEQNRISEYLCTADDKLQWQEQSLPADDLCTENAIMLKRHNRYPLIIDPSGQAVQFLLSQSDQRKLTITSFLDDAFVKHLESALRFGNPILIHDAEYLDPILNHVLNKEYQKTGGRVLIQLGKQEIDFSPAFRLYLCTRDPSATFSPDICGRVTFVNFTTTRSSLQAQCLNEVLKTERPDVDQRRNNLIKSQGEFKLHLRRLEKRLLQALNESQGNILDDDLVIATLETLKLEAAEITRKVSETEGVMLEVEEITARYKPIAVACSTIFVTLEQLQQLNHFYQFSLDYFQGIFQSVLKDTKKLDDISDYGKRVDLLTRAIFTSTFAKTSQALLHEDHLVLALLLAQAAPVEMNSTILDSIMDESISGCDLSTDSERISLLHGKLQVLSRIPGTERITSLAGQNSEEWQKFLNDEFAEKHVSNLLERDATGMAVYFACIEKIDVDHALHSLLYVKIFRNDRLIPSAEKYVATVLGKNTLTDNEYDFEQLVMKEVHSNIPLALCSVPGYDASFKVDNLISKLQMKCTSVAMGSEEGFSQAERAITSAAQAGSWVFLKNIHLASHSTQWLGNLEKRLHGLKSHPNFRLFMTMEISTKVPVSLLRISRILMFEPPPGIKANMTESLRSLSMERCSKQPVERGRLYFLLSWIHAVILERLRYVPLGWSKGYEFNDSDFECAAFVIDTWVDDTSAGRSNLSPDKIPWSAICTLLSQSIYGGRIDEESDQLALDKIVNYTLSSKAFDLGFELVASPDSVKAPEGSRMEQFMQWVRELPERQPPTWLGLPENAERLLLTNQGKAMLSKVNRILENLLDDYAGDS</sequence>
<evidence type="ECO:0000313" key="21">
    <source>
        <dbReference type="Proteomes" id="UP000186594"/>
    </source>
</evidence>
<comment type="caution">
    <text evidence="20">The sequence shown here is derived from an EMBL/GenBank/DDBJ whole genome shotgun (WGS) entry which is preliminary data.</text>
</comment>
<dbReference type="Gene3D" id="3.40.50.300">
    <property type="entry name" value="P-loop containing nucleotide triphosphate hydrolases"/>
    <property type="match status" value="5"/>
</dbReference>
<dbReference type="GO" id="GO:0005524">
    <property type="term" value="F:ATP binding"/>
    <property type="evidence" value="ECO:0007669"/>
    <property type="project" value="UniProtKB-KW"/>
</dbReference>
<dbReference type="Gene3D" id="3.20.180.20">
    <property type="entry name" value="Dynein heavy chain, N-terminal domain 2"/>
    <property type="match status" value="1"/>
</dbReference>
<dbReference type="PANTHER" id="PTHR46532">
    <property type="entry name" value="MALE FERTILITY FACTOR KL5"/>
    <property type="match status" value="1"/>
</dbReference>
<dbReference type="Gene3D" id="1.20.920.20">
    <property type="match status" value="1"/>
</dbReference>
<dbReference type="Gene3D" id="1.10.8.1220">
    <property type="match status" value="1"/>
</dbReference>
<dbReference type="Proteomes" id="UP000186594">
    <property type="component" value="Unassembled WGS sequence"/>
</dbReference>
<feature type="coiled-coil region" evidence="18">
    <location>
        <begin position="3429"/>
        <end position="3456"/>
    </location>
</feature>
<evidence type="ECO:0000256" key="13">
    <source>
        <dbReference type="ARBA" id="ARBA00023069"/>
    </source>
</evidence>
<evidence type="ECO:0000256" key="7">
    <source>
        <dbReference type="ARBA" id="ARBA00022701"/>
    </source>
</evidence>
<dbReference type="FunFam" id="1.10.8.710:FF:000001">
    <property type="entry name" value="Dynein axonemal heavy chain 2"/>
    <property type="match status" value="1"/>
</dbReference>
<dbReference type="Gene3D" id="1.10.8.720">
    <property type="entry name" value="Region D6 of dynein motor"/>
    <property type="match status" value="1"/>
</dbReference>
<feature type="domain" description="AAA+ ATPase" evidence="19">
    <location>
        <begin position="2927"/>
        <end position="3093"/>
    </location>
</feature>
<dbReference type="OrthoDB" id="447173at2759"/>
<evidence type="ECO:0000256" key="4">
    <source>
        <dbReference type="ARBA" id="ARBA00011655"/>
    </source>
</evidence>
<keyword evidence="6" id="KW-0963">Cytoplasm</keyword>
<dbReference type="FunFam" id="1.20.140.100:FF:000002">
    <property type="entry name" value="Cytoplasmic dynein heavy chain 1"/>
    <property type="match status" value="1"/>
</dbReference>
<dbReference type="OMA" id="NERQMTR"/>
<evidence type="ECO:0000256" key="12">
    <source>
        <dbReference type="ARBA" id="ARBA00023054"/>
    </source>
</evidence>
<comment type="similarity">
    <text evidence="3">Belongs to the dynein heavy chain family.</text>
</comment>
<keyword evidence="15" id="KW-0206">Cytoskeleton</keyword>
<dbReference type="InterPro" id="IPR043157">
    <property type="entry name" value="Dynein_AAA1S"/>
</dbReference>
<dbReference type="FunFam" id="3.40.50.300:FF:000122">
    <property type="entry name" value="Cytoplasmic dynein 1 heavy chain"/>
    <property type="match status" value="1"/>
</dbReference>
<dbReference type="InterPro" id="IPR013594">
    <property type="entry name" value="Dynein_heavy_tail"/>
</dbReference>
<dbReference type="SMART" id="SM00382">
    <property type="entry name" value="AAA"/>
    <property type="match status" value="3"/>
</dbReference>
<keyword evidence="12 18" id="KW-0175">Coiled coil</keyword>
<evidence type="ECO:0000256" key="2">
    <source>
        <dbReference type="ARBA" id="ARBA00004522"/>
    </source>
</evidence>
<dbReference type="InterPro" id="IPR041658">
    <property type="entry name" value="AAA_lid_11"/>
</dbReference>
<evidence type="ECO:0000256" key="9">
    <source>
        <dbReference type="ARBA" id="ARBA00022741"/>
    </source>
</evidence>
<protein>
    <recommendedName>
        <fullName evidence="5">Dynein heavy chain, cytoplasmic</fullName>
    </recommendedName>
    <alternativeName>
        <fullName evidence="17">Dynein heavy chain, cytosolic</fullName>
    </alternativeName>
</protein>
<dbReference type="InterPro" id="IPR013602">
    <property type="entry name" value="Dynein_heavy_linker"/>
</dbReference>
<dbReference type="GO" id="GO:0007097">
    <property type="term" value="P:nuclear migration"/>
    <property type="evidence" value="ECO:0007669"/>
    <property type="project" value="UniProtKB-ARBA"/>
</dbReference>
<dbReference type="InterPro" id="IPR042219">
    <property type="entry name" value="AAA_lid_11_sf"/>
</dbReference>
<dbReference type="EMBL" id="LXFE01003465">
    <property type="protein sequence ID" value="OLL22334.1"/>
    <property type="molecule type" value="Genomic_DNA"/>
</dbReference>
<dbReference type="PANTHER" id="PTHR46532:SF4">
    <property type="entry name" value="AAA+ ATPASE DOMAIN-CONTAINING PROTEIN"/>
    <property type="match status" value="1"/>
</dbReference>
<dbReference type="Gene3D" id="6.10.140.1060">
    <property type="match status" value="1"/>
</dbReference>
<dbReference type="InterPro" id="IPR041466">
    <property type="entry name" value="Dynein_AAA5_ext"/>
</dbReference>
<evidence type="ECO:0000256" key="15">
    <source>
        <dbReference type="ARBA" id="ARBA00023212"/>
    </source>
</evidence>
<keyword evidence="16" id="KW-0966">Cell projection</keyword>
<dbReference type="FunFam" id="1.10.287.2620:FF:000001">
    <property type="entry name" value="Cytoplasmic dynein heavy chain 1"/>
    <property type="match status" value="1"/>
</dbReference>
<dbReference type="Pfam" id="PF03028">
    <property type="entry name" value="Dynein_heavy"/>
    <property type="match status" value="1"/>
</dbReference>
<dbReference type="GO" id="GO:0051959">
    <property type="term" value="F:dynein light intermediate chain binding"/>
    <property type="evidence" value="ECO:0007669"/>
    <property type="project" value="InterPro"/>
</dbReference>
<evidence type="ECO:0000256" key="3">
    <source>
        <dbReference type="ARBA" id="ARBA00008887"/>
    </source>
</evidence>
<dbReference type="InterPro" id="IPR024317">
    <property type="entry name" value="Dynein_heavy_chain_D4_dom"/>
</dbReference>
<keyword evidence="9" id="KW-0547">Nucleotide-binding</keyword>
<dbReference type="GO" id="GO:0005874">
    <property type="term" value="C:microtubule"/>
    <property type="evidence" value="ECO:0007669"/>
    <property type="project" value="UniProtKB-KW"/>
</dbReference>
<dbReference type="InterPro" id="IPR042228">
    <property type="entry name" value="Dynein_linker_3"/>
</dbReference>
<dbReference type="STRING" id="1198029.A0A1U7LI63"/>
<dbReference type="Pfam" id="PF08393">
    <property type="entry name" value="DHC_N2"/>
    <property type="match status" value="1"/>
</dbReference>
<evidence type="ECO:0000256" key="1">
    <source>
        <dbReference type="ARBA" id="ARBA00004245"/>
    </source>
</evidence>
<evidence type="ECO:0000256" key="11">
    <source>
        <dbReference type="ARBA" id="ARBA00023017"/>
    </source>
</evidence>
<dbReference type="Pfam" id="PF08385">
    <property type="entry name" value="DHC_N1"/>
    <property type="match status" value="1"/>
</dbReference>
<keyword evidence="7" id="KW-0493">Microtubule</keyword>
<dbReference type="FunFam" id="1.20.920.20:FF:000002">
    <property type="entry name" value="Cytoplasmic dynein 1 heavy chain"/>
    <property type="match status" value="1"/>
</dbReference>
<dbReference type="InterPro" id="IPR035706">
    <property type="entry name" value="AAA_9"/>
</dbReference>
<accession>A0A1U7LI63</accession>
<dbReference type="GO" id="GO:0008569">
    <property type="term" value="F:minus-end-directed microtubule motor activity"/>
    <property type="evidence" value="ECO:0007669"/>
    <property type="project" value="InterPro"/>
</dbReference>
<keyword evidence="14" id="KW-0505">Motor protein</keyword>
<dbReference type="InterPro" id="IPR003593">
    <property type="entry name" value="AAA+_ATPase"/>
</dbReference>
<dbReference type="GO" id="GO:0045505">
    <property type="term" value="F:dynein intermediate chain binding"/>
    <property type="evidence" value="ECO:0007669"/>
    <property type="project" value="InterPro"/>
</dbReference>
<dbReference type="FunFam" id="1.10.8.720:FF:000003">
    <property type="entry name" value="Cytoplasmic dynein heavy chain 2"/>
    <property type="match status" value="1"/>
</dbReference>
<dbReference type="Pfam" id="PF18198">
    <property type="entry name" value="AAA_lid_11"/>
    <property type="match status" value="1"/>
</dbReference>
<dbReference type="InterPro" id="IPR035699">
    <property type="entry name" value="AAA_6"/>
</dbReference>
<dbReference type="InterPro" id="IPR004273">
    <property type="entry name" value="Dynein_heavy_D6_P-loop"/>
</dbReference>
<dbReference type="Pfam" id="PF12777">
    <property type="entry name" value="MT"/>
    <property type="match status" value="1"/>
</dbReference>
<dbReference type="Pfam" id="PF12781">
    <property type="entry name" value="AAA_9"/>
    <property type="match status" value="1"/>
</dbReference>
<comment type="subunit">
    <text evidence="4">Consists of at least two heavy chains and a number of intermediate and light chains.</text>
</comment>
<dbReference type="Gene3D" id="1.20.920.30">
    <property type="match status" value="1"/>
</dbReference>
<keyword evidence="10" id="KW-0067">ATP-binding</keyword>
<evidence type="ECO:0000256" key="8">
    <source>
        <dbReference type="ARBA" id="ARBA00022737"/>
    </source>
</evidence>
<keyword evidence="8" id="KW-0677">Repeat</keyword>
<dbReference type="GO" id="GO:0008104">
    <property type="term" value="P:intracellular protein localization"/>
    <property type="evidence" value="ECO:0007669"/>
    <property type="project" value="UniProtKB-ARBA"/>
</dbReference>
<keyword evidence="21" id="KW-1185">Reference proteome</keyword>
<feature type="domain" description="AAA+ ATPase" evidence="19">
    <location>
        <begin position="2585"/>
        <end position="2735"/>
    </location>
</feature>
<evidence type="ECO:0000256" key="18">
    <source>
        <dbReference type="SAM" id="Coils"/>
    </source>
</evidence>
<dbReference type="SUPFAM" id="SSF52540">
    <property type="entry name" value="P-loop containing nucleoside triphosphate hydrolases"/>
    <property type="match status" value="4"/>
</dbReference>
<organism evidence="20 21">
    <name type="scientific">Neolecta irregularis (strain DAH-3)</name>
    <dbReference type="NCBI Taxonomy" id="1198029"/>
    <lineage>
        <taxon>Eukaryota</taxon>
        <taxon>Fungi</taxon>
        <taxon>Dikarya</taxon>
        <taxon>Ascomycota</taxon>
        <taxon>Taphrinomycotina</taxon>
        <taxon>Neolectales</taxon>
        <taxon>Neolectaceae</taxon>
        <taxon>Neolecta</taxon>
    </lineage>
</organism>
<evidence type="ECO:0000256" key="10">
    <source>
        <dbReference type="ARBA" id="ARBA00022840"/>
    </source>
</evidence>
<evidence type="ECO:0000256" key="5">
    <source>
        <dbReference type="ARBA" id="ARBA00022197"/>
    </source>
</evidence>
<dbReference type="InterPro" id="IPR054354">
    <property type="entry name" value="DYNC2H1-like_lid"/>
</dbReference>
<evidence type="ECO:0000313" key="20">
    <source>
        <dbReference type="EMBL" id="OLL22334.1"/>
    </source>
</evidence>
<dbReference type="InterPro" id="IPR027417">
    <property type="entry name" value="P-loop_NTPase"/>
</dbReference>
<reference evidence="20 21" key="1">
    <citation type="submission" date="2016-04" db="EMBL/GenBank/DDBJ databases">
        <title>Evolutionary innovation and constraint leading to complex multicellularity in the Ascomycota.</title>
        <authorList>
            <person name="Cisse O."/>
            <person name="Nguyen A."/>
            <person name="Hewitt D.A."/>
            <person name="Jedd G."/>
            <person name="Stajich J.E."/>
        </authorList>
    </citation>
    <scope>NUCLEOTIDE SEQUENCE [LARGE SCALE GENOMIC DNA]</scope>
    <source>
        <strain evidence="20 21">DAH-3</strain>
    </source>
</reference>
<evidence type="ECO:0000256" key="17">
    <source>
        <dbReference type="ARBA" id="ARBA00033439"/>
    </source>
</evidence>
<dbReference type="InterPro" id="IPR024743">
    <property type="entry name" value="Dynein_HC_stalk"/>
</dbReference>
<dbReference type="GO" id="GO:0072384">
    <property type="term" value="P:organelle transport along microtubule"/>
    <property type="evidence" value="ECO:0007669"/>
    <property type="project" value="UniProtKB-ARBA"/>
</dbReference>